<dbReference type="Proteomes" id="UP000284605">
    <property type="component" value="Unassembled WGS sequence"/>
</dbReference>
<keyword evidence="2 4" id="KW-0560">Oxidoreductase</keyword>
<dbReference type="EMBL" id="QYUK01000011">
    <property type="protein sequence ID" value="RJF89371.1"/>
    <property type="molecule type" value="Genomic_DNA"/>
</dbReference>
<feature type="domain" description="Aldehyde dehydrogenase" evidence="8">
    <location>
        <begin position="11"/>
        <end position="445"/>
    </location>
</feature>
<sequence>MDVAVFSPAKAQLTRLLKTQKAAHLAAGPLSADERIAWLDRVIGLMVDHQDDIVEALAADFGNRSREATLVADVFAVIGSLKYARENLRDWLAPLGFETQFPDAEARVEYQPLGVVGLMSPWNFPFNLTFAPLAGIIAAGNRCIIKPSEFTPASSALIARMVASAFDESEIAVVTGDAAVAAHFAALPFDHLLFTGSTSVARHVARAAAENLVPLTLELGGKSPVIVSASASVEDAAARVMTVKTLNAGQICLAPDYVLLPEGSVEAFSAAASKAVATMFPALKDNPDYTSIINQRHYDRLRGYLDDARAKGAQIVELNPAGEDFSQQEARRIAPTLVINAPDDARIMQDEIFGPLLPLRTYRGIDEAIGYVNDRPRPLALYYFGQDQEEERRVLARTTSGGVTVNDVMSHAFAENLPFGGVGASGTGAYHGKAGFLAFSHAKSVYRQSKALEAEYFLRPPYGDGLRQFLASVITK</sequence>
<evidence type="ECO:0000256" key="4">
    <source>
        <dbReference type="PIRNR" id="PIRNR036492"/>
    </source>
</evidence>
<dbReference type="AlphaFoldDB" id="A0A418WH56"/>
<dbReference type="GO" id="GO:0004029">
    <property type="term" value="F:aldehyde dehydrogenase (NAD+) activity"/>
    <property type="evidence" value="ECO:0007669"/>
    <property type="project" value="TreeGrafter"/>
</dbReference>
<comment type="caution">
    <text evidence="9">The sequence shown here is derived from an EMBL/GenBank/DDBJ whole genome shotgun (WGS) entry which is preliminary data.</text>
</comment>
<dbReference type="FunFam" id="3.40.309.10:FF:000003">
    <property type="entry name" value="Aldehyde dehydrogenase"/>
    <property type="match status" value="1"/>
</dbReference>
<name>A0A418WH56_9PROT</name>
<dbReference type="OrthoDB" id="9812625at2"/>
<dbReference type="InterPro" id="IPR016163">
    <property type="entry name" value="Ald_DH_C"/>
</dbReference>
<comment type="similarity">
    <text evidence="1 4 7">Belongs to the aldehyde dehydrogenase family.</text>
</comment>
<organism evidence="9 10">
    <name type="scientific">Oleomonas cavernae</name>
    <dbReference type="NCBI Taxonomy" id="2320859"/>
    <lineage>
        <taxon>Bacteria</taxon>
        <taxon>Pseudomonadati</taxon>
        <taxon>Pseudomonadota</taxon>
        <taxon>Alphaproteobacteria</taxon>
        <taxon>Acetobacterales</taxon>
        <taxon>Acetobacteraceae</taxon>
        <taxon>Oleomonas</taxon>
    </lineage>
</organism>
<evidence type="ECO:0000313" key="10">
    <source>
        <dbReference type="Proteomes" id="UP000284605"/>
    </source>
</evidence>
<dbReference type="PANTHER" id="PTHR43570:SF20">
    <property type="entry name" value="ALDEHYDE DEHYDROGENASE ALDX-RELATED"/>
    <property type="match status" value="1"/>
</dbReference>
<evidence type="ECO:0000256" key="6">
    <source>
        <dbReference type="PROSITE-ProRule" id="PRU10007"/>
    </source>
</evidence>
<dbReference type="Pfam" id="PF00171">
    <property type="entry name" value="Aldedh"/>
    <property type="match status" value="1"/>
</dbReference>
<dbReference type="GO" id="GO:0006081">
    <property type="term" value="P:aldehyde metabolic process"/>
    <property type="evidence" value="ECO:0007669"/>
    <property type="project" value="InterPro"/>
</dbReference>
<evidence type="ECO:0000313" key="9">
    <source>
        <dbReference type="EMBL" id="RJF89371.1"/>
    </source>
</evidence>
<dbReference type="PIRSF" id="PIRSF036492">
    <property type="entry name" value="ALDH"/>
    <property type="match status" value="1"/>
</dbReference>
<reference evidence="9 10" key="1">
    <citation type="submission" date="2018-09" db="EMBL/GenBank/DDBJ databases">
        <authorList>
            <person name="Zhu H."/>
        </authorList>
    </citation>
    <scope>NUCLEOTIDE SEQUENCE [LARGE SCALE GENOMIC DNA]</scope>
    <source>
        <strain evidence="9 10">K1W22B-8</strain>
    </source>
</reference>
<feature type="active site" evidence="5 6">
    <location>
        <position position="218"/>
    </location>
</feature>
<dbReference type="InterPro" id="IPR016161">
    <property type="entry name" value="Ald_DH/histidinol_DH"/>
</dbReference>
<dbReference type="PROSITE" id="PS00687">
    <property type="entry name" value="ALDEHYDE_DEHYDR_GLU"/>
    <property type="match status" value="1"/>
</dbReference>
<dbReference type="GO" id="GO:0005737">
    <property type="term" value="C:cytoplasm"/>
    <property type="evidence" value="ECO:0007669"/>
    <property type="project" value="TreeGrafter"/>
</dbReference>
<evidence type="ECO:0000256" key="3">
    <source>
        <dbReference type="ARBA" id="ARBA00023027"/>
    </source>
</evidence>
<dbReference type="SUPFAM" id="SSF53720">
    <property type="entry name" value="ALDH-like"/>
    <property type="match status" value="1"/>
</dbReference>
<dbReference type="InterPro" id="IPR016162">
    <property type="entry name" value="Ald_DH_N"/>
</dbReference>
<accession>A0A418WH56</accession>
<dbReference type="PANTHER" id="PTHR43570">
    <property type="entry name" value="ALDEHYDE DEHYDROGENASE"/>
    <property type="match status" value="1"/>
</dbReference>
<protein>
    <recommendedName>
        <fullName evidence="4">Aldehyde dehydrogenase</fullName>
    </recommendedName>
</protein>
<dbReference type="InterPro" id="IPR012394">
    <property type="entry name" value="Aldehyde_DH_NAD(P)"/>
</dbReference>
<evidence type="ECO:0000259" key="8">
    <source>
        <dbReference type="Pfam" id="PF00171"/>
    </source>
</evidence>
<keyword evidence="10" id="KW-1185">Reference proteome</keyword>
<keyword evidence="3" id="KW-0520">NAD</keyword>
<evidence type="ECO:0000256" key="2">
    <source>
        <dbReference type="ARBA" id="ARBA00023002"/>
    </source>
</evidence>
<proteinExistence type="inferred from homology"/>
<dbReference type="InterPro" id="IPR029510">
    <property type="entry name" value="Ald_DH_CS_GLU"/>
</dbReference>
<dbReference type="Gene3D" id="3.40.309.10">
    <property type="entry name" value="Aldehyde Dehydrogenase, Chain A, domain 2"/>
    <property type="match status" value="1"/>
</dbReference>
<evidence type="ECO:0000256" key="7">
    <source>
        <dbReference type="RuleBase" id="RU003345"/>
    </source>
</evidence>
<dbReference type="InterPro" id="IPR015590">
    <property type="entry name" value="Aldehyde_DH_dom"/>
</dbReference>
<evidence type="ECO:0000256" key="5">
    <source>
        <dbReference type="PIRSR" id="PIRSR036492-1"/>
    </source>
</evidence>
<dbReference type="Gene3D" id="3.40.605.10">
    <property type="entry name" value="Aldehyde Dehydrogenase, Chain A, domain 1"/>
    <property type="match status" value="1"/>
</dbReference>
<feature type="active site" evidence="5">
    <location>
        <position position="252"/>
    </location>
</feature>
<gene>
    <name evidence="9" type="ORF">D3874_22325</name>
</gene>
<dbReference type="CDD" id="cd07133">
    <property type="entry name" value="ALDH_CALDH_CalB"/>
    <property type="match status" value="1"/>
</dbReference>
<evidence type="ECO:0000256" key="1">
    <source>
        <dbReference type="ARBA" id="ARBA00009986"/>
    </source>
</evidence>